<dbReference type="RefSeq" id="XP_032457242.1">
    <property type="nucleotide sequence ID" value="XM_032601351.1"/>
</dbReference>
<feature type="compositionally biased region" description="Basic and acidic residues" evidence="1">
    <location>
        <begin position="119"/>
        <end position="140"/>
    </location>
</feature>
<dbReference type="Proteomes" id="UP000002358">
    <property type="component" value="Unassembled WGS sequence"/>
</dbReference>
<feature type="compositionally biased region" description="Basic and acidic residues" evidence="1">
    <location>
        <begin position="80"/>
        <end position="94"/>
    </location>
</feature>
<dbReference type="EnsemblMetazoa" id="XM_032601351">
    <property type="protein sequence ID" value="XP_032457242"/>
    <property type="gene ID" value="GeneID_100116155"/>
</dbReference>
<sequence length="140" mass="16549">MSIFQMLSDNSKLYPCIFKLREVEKVSKEESRAMQHVLQSKNYYNDYFDLKQRPVDPSWREDDFLIGVRDFIQHQIAFDEKKEEKRSKRTGYETEDKDEEAQGQEGEVLIAAFRQPTDAVDRIPEQAPVKEESVPTDRSR</sequence>
<accession>A0A7M7R0E3</accession>
<feature type="region of interest" description="Disordered" evidence="1">
    <location>
        <begin position="80"/>
        <end position="140"/>
    </location>
</feature>
<evidence type="ECO:0000313" key="2">
    <source>
        <dbReference type="EnsemblMetazoa" id="XP_032457242"/>
    </source>
</evidence>
<name>A0A7M7R0E3_NASVI</name>
<evidence type="ECO:0000256" key="1">
    <source>
        <dbReference type="SAM" id="MobiDB-lite"/>
    </source>
</evidence>
<dbReference type="GeneID" id="100116155"/>
<protein>
    <submittedName>
        <fullName evidence="2">Uncharacterized protein</fullName>
    </submittedName>
</protein>
<organism evidence="2 3">
    <name type="scientific">Nasonia vitripennis</name>
    <name type="common">Parasitic wasp</name>
    <dbReference type="NCBI Taxonomy" id="7425"/>
    <lineage>
        <taxon>Eukaryota</taxon>
        <taxon>Metazoa</taxon>
        <taxon>Ecdysozoa</taxon>
        <taxon>Arthropoda</taxon>
        <taxon>Hexapoda</taxon>
        <taxon>Insecta</taxon>
        <taxon>Pterygota</taxon>
        <taxon>Neoptera</taxon>
        <taxon>Endopterygota</taxon>
        <taxon>Hymenoptera</taxon>
        <taxon>Apocrita</taxon>
        <taxon>Proctotrupomorpha</taxon>
        <taxon>Chalcidoidea</taxon>
        <taxon>Pteromalidae</taxon>
        <taxon>Pteromalinae</taxon>
        <taxon>Nasonia</taxon>
    </lineage>
</organism>
<reference evidence="2" key="1">
    <citation type="submission" date="2021-01" db="UniProtKB">
        <authorList>
            <consortium name="EnsemblMetazoa"/>
        </authorList>
    </citation>
    <scope>IDENTIFICATION</scope>
</reference>
<dbReference type="CTD" id="43484"/>
<dbReference type="SMR" id="A0A7M7R0E3"/>
<evidence type="ECO:0000313" key="3">
    <source>
        <dbReference type="Proteomes" id="UP000002358"/>
    </source>
</evidence>
<dbReference type="AlphaFoldDB" id="A0A7M7R0E3"/>
<keyword evidence="3" id="KW-1185">Reference proteome</keyword>
<proteinExistence type="predicted"/>